<reference evidence="2 3" key="1">
    <citation type="submission" date="2016-03" db="EMBL/GenBank/DDBJ databases">
        <title>Draft genome sequence of Paenibacillus glacialis DSM 22343.</title>
        <authorList>
            <person name="Shin S.-K."/>
            <person name="Yi H."/>
        </authorList>
    </citation>
    <scope>NUCLEOTIDE SEQUENCE [LARGE SCALE GENOMIC DNA]</scope>
    <source>
        <strain evidence="2 3">DSM 22343</strain>
    </source>
</reference>
<organism evidence="2 3">
    <name type="scientific">Paenibacillus glacialis</name>
    <dbReference type="NCBI Taxonomy" id="494026"/>
    <lineage>
        <taxon>Bacteria</taxon>
        <taxon>Bacillati</taxon>
        <taxon>Bacillota</taxon>
        <taxon>Bacilli</taxon>
        <taxon>Bacillales</taxon>
        <taxon>Paenibacillaceae</taxon>
        <taxon>Paenibacillus</taxon>
    </lineage>
</organism>
<evidence type="ECO:0000259" key="1">
    <source>
        <dbReference type="Pfam" id="PF24032"/>
    </source>
</evidence>
<evidence type="ECO:0000313" key="2">
    <source>
        <dbReference type="EMBL" id="OAB34116.1"/>
    </source>
</evidence>
<proteinExistence type="predicted"/>
<comment type="caution">
    <text evidence="2">The sequence shown here is derived from an EMBL/GenBank/DDBJ whole genome shotgun (WGS) entry which is preliminary data.</text>
</comment>
<dbReference type="EMBL" id="LVJH01000070">
    <property type="protein sequence ID" value="OAB34116.1"/>
    <property type="molecule type" value="Genomic_DNA"/>
</dbReference>
<sequence>MDGFTVLYGKDNTRHVLTDAVDELSWSSGRDEIARSATVRLRNATGMRVAGMLMCFSQQIKGPLTNAKNQFFHGPIIKYEENEFTNAWEIETREIGWYLAKNKGTRPYLKGEAGAELQRYIKTTGVDFRCPKLGFNLDERYGTMYHSDLILDVLQKAYERSGYRYHVDVVRTDQSFYLEVKREGTNSRVPIFIPDQMESSTAGYSIEDTYTVVTAEKYKDDKLASSVTKTNAGAVKSMGRMEEIIEVEEDETPATVAAQRLKALSVPKQIKKITVKHEDHTLSGLRAGWLVLIKTDHVSKWIVESAESSFSNGMYTVQLVLERREA</sequence>
<feature type="domain" description="YqbQ/XkdQ" evidence="1">
    <location>
        <begin position="64"/>
        <end position="321"/>
    </location>
</feature>
<gene>
    <name evidence="2" type="ORF">PGLA_24795</name>
</gene>
<dbReference type="AlphaFoldDB" id="A0A168DE52"/>
<accession>A0A168DE52</accession>
<dbReference type="Proteomes" id="UP000076967">
    <property type="component" value="Unassembled WGS sequence"/>
</dbReference>
<evidence type="ECO:0000313" key="3">
    <source>
        <dbReference type="Proteomes" id="UP000076967"/>
    </source>
</evidence>
<protein>
    <recommendedName>
        <fullName evidence="1">YqbQ/XkdQ domain-containing protein</fullName>
    </recommendedName>
</protein>
<dbReference type="STRING" id="494026.PGLA_24795"/>
<dbReference type="Pfam" id="PF24032">
    <property type="entry name" value="YQBQ"/>
    <property type="match status" value="1"/>
</dbReference>
<name>A0A168DE52_9BACL</name>
<dbReference type="InterPro" id="IPR056937">
    <property type="entry name" value="YqbQ/XkdQ"/>
</dbReference>
<keyword evidence="3" id="KW-1185">Reference proteome</keyword>